<dbReference type="InterPro" id="IPR003395">
    <property type="entry name" value="RecF/RecN/SMC_N"/>
</dbReference>
<evidence type="ECO:0000256" key="7">
    <source>
        <dbReference type="ARBA" id="ARBA00023204"/>
    </source>
</evidence>
<comment type="similarity">
    <text evidence="2 9">Belongs to the RecN family.</text>
</comment>
<evidence type="ECO:0000256" key="5">
    <source>
        <dbReference type="ARBA" id="ARBA00022763"/>
    </source>
</evidence>
<evidence type="ECO:0000256" key="8">
    <source>
        <dbReference type="ARBA" id="ARBA00033408"/>
    </source>
</evidence>
<feature type="coiled-coil region" evidence="10">
    <location>
        <begin position="341"/>
        <end position="375"/>
    </location>
</feature>
<keyword evidence="10" id="KW-0175">Coiled coil</keyword>
<dbReference type="PANTHER" id="PTHR11059:SF0">
    <property type="entry name" value="DNA REPAIR PROTEIN RECN"/>
    <property type="match status" value="1"/>
</dbReference>
<evidence type="ECO:0000256" key="4">
    <source>
        <dbReference type="ARBA" id="ARBA00022741"/>
    </source>
</evidence>
<sequence>MLKTLSVTNFALIEQASVEFAGGLNILTGETGAGKSILVDALSTLLGSRAERDAIRSGCDSFRVEAVFDVAANANVRAILDDQGIPLEDGSTLIISRYLSRQGKTAILANGCHVTVGVLRRLGDELVDMHGQHEHQALLRPEAHLALVDSFLPGGREKLAHYRGLYDAWSELGAALARTETDSRERAQRLDMLTWQTQEIAAAALKDGEEEELAREIRLLGNAEKIIGAVSRAYGLLSEGGRGSGGALSDLAECRKELESAARFDPALAARLETISEAIYQLEDIAAELRDYRESVDFDPGRLTRLQERMDAIHTLKRKYGASIAAILEYYRQATAELADIANYEERLAALGAQRAAAEQELAQAAAELDRLRREAAAEIAGKVRDHLVDLGMPQAALAIEVRTAARFTPTGINEVAVLFSANPGEEPKPLAKVASGGELSRIALAFKTVAASADGVGTMIFDEVDAGIGGQTARMVAEKIALVAGDKQVLCVTHLPQVAAMADRHLAVAKMVNGDRTNTVIRILDDDAHLQEVTRMISGDNITRAALDNAAEMITAAKYRKEIWKNKAQA</sequence>
<dbReference type="InterPro" id="IPR004604">
    <property type="entry name" value="DNA_recomb/repair_RecN"/>
</dbReference>
<accession>A0ABU3NW90</accession>
<evidence type="ECO:0000256" key="2">
    <source>
        <dbReference type="ARBA" id="ARBA00009441"/>
    </source>
</evidence>
<name>A0ABU3NW90_9FIRM</name>
<dbReference type="RefSeq" id="WP_413779606.1">
    <property type="nucleotide sequence ID" value="NZ_JAUOZS010000001.1"/>
</dbReference>
<dbReference type="Gene3D" id="3.40.50.300">
    <property type="entry name" value="P-loop containing nucleotide triphosphate hydrolases"/>
    <property type="match status" value="2"/>
</dbReference>
<evidence type="ECO:0000256" key="6">
    <source>
        <dbReference type="ARBA" id="ARBA00022840"/>
    </source>
</evidence>
<protein>
    <recommendedName>
        <fullName evidence="3 9">DNA repair protein RecN</fullName>
    </recommendedName>
    <alternativeName>
        <fullName evidence="8 9">Recombination protein N</fullName>
    </alternativeName>
</protein>
<keyword evidence="13" id="KW-1185">Reference proteome</keyword>
<dbReference type="Pfam" id="PF02463">
    <property type="entry name" value="SMC_N"/>
    <property type="match status" value="1"/>
</dbReference>
<evidence type="ECO:0000256" key="10">
    <source>
        <dbReference type="SAM" id="Coils"/>
    </source>
</evidence>
<dbReference type="EMBL" id="JAUOZS010000001">
    <property type="protein sequence ID" value="MDT8901081.1"/>
    <property type="molecule type" value="Genomic_DNA"/>
</dbReference>
<dbReference type="SUPFAM" id="SSF52540">
    <property type="entry name" value="P-loop containing nucleoside triphosphate hydrolases"/>
    <property type="match status" value="2"/>
</dbReference>
<keyword evidence="7 9" id="KW-0234">DNA repair</keyword>
<proteinExistence type="inferred from homology"/>
<dbReference type="PIRSF" id="PIRSF003128">
    <property type="entry name" value="RecN"/>
    <property type="match status" value="1"/>
</dbReference>
<keyword evidence="5 9" id="KW-0227">DNA damage</keyword>
<reference evidence="12 13" key="1">
    <citation type="submission" date="2023-07" db="EMBL/GenBank/DDBJ databases">
        <title>The novel representative of Negativicutes class, Anaeroselena agilis gen. nov. sp. nov.</title>
        <authorList>
            <person name="Prokofeva M.I."/>
            <person name="Elcheninov A.G."/>
            <person name="Klyukina A."/>
            <person name="Kublanov I.V."/>
            <person name="Frolov E.N."/>
            <person name="Podosokorskaya O.A."/>
        </authorList>
    </citation>
    <scope>NUCLEOTIDE SEQUENCE [LARGE SCALE GENOMIC DNA]</scope>
    <source>
        <strain evidence="12 13">4137-cl</strain>
    </source>
</reference>
<dbReference type="NCBIfam" id="TIGR00634">
    <property type="entry name" value="recN"/>
    <property type="match status" value="1"/>
</dbReference>
<feature type="domain" description="RecF/RecN/SMC N-terminal" evidence="11">
    <location>
        <begin position="1"/>
        <end position="514"/>
    </location>
</feature>
<comment type="caution">
    <text evidence="12">The sequence shown here is derived from an EMBL/GenBank/DDBJ whole genome shotgun (WGS) entry which is preliminary data.</text>
</comment>
<evidence type="ECO:0000256" key="3">
    <source>
        <dbReference type="ARBA" id="ARBA00021315"/>
    </source>
</evidence>
<organism evidence="12 13">
    <name type="scientific">Anaeroselena agilis</name>
    <dbReference type="NCBI Taxonomy" id="3063788"/>
    <lineage>
        <taxon>Bacteria</taxon>
        <taxon>Bacillati</taxon>
        <taxon>Bacillota</taxon>
        <taxon>Negativicutes</taxon>
        <taxon>Acetonemataceae</taxon>
        <taxon>Anaeroselena</taxon>
    </lineage>
</organism>
<evidence type="ECO:0000313" key="12">
    <source>
        <dbReference type="EMBL" id="MDT8901081.1"/>
    </source>
</evidence>
<evidence type="ECO:0000256" key="1">
    <source>
        <dbReference type="ARBA" id="ARBA00003618"/>
    </source>
</evidence>
<keyword evidence="4" id="KW-0547">Nucleotide-binding</keyword>
<evidence type="ECO:0000313" key="13">
    <source>
        <dbReference type="Proteomes" id="UP001254848"/>
    </source>
</evidence>
<evidence type="ECO:0000256" key="9">
    <source>
        <dbReference type="PIRNR" id="PIRNR003128"/>
    </source>
</evidence>
<keyword evidence="6" id="KW-0067">ATP-binding</keyword>
<gene>
    <name evidence="12" type="primary">recN</name>
    <name evidence="12" type="ORF">Q4T40_07520</name>
</gene>
<dbReference type="Proteomes" id="UP001254848">
    <property type="component" value="Unassembled WGS sequence"/>
</dbReference>
<dbReference type="InterPro" id="IPR027417">
    <property type="entry name" value="P-loop_NTPase"/>
</dbReference>
<dbReference type="CDD" id="cd03241">
    <property type="entry name" value="ABC_RecN"/>
    <property type="match status" value="2"/>
</dbReference>
<comment type="function">
    <text evidence="1 9">May be involved in recombinational repair of damaged DNA.</text>
</comment>
<evidence type="ECO:0000259" key="11">
    <source>
        <dbReference type="Pfam" id="PF02463"/>
    </source>
</evidence>
<dbReference type="PANTHER" id="PTHR11059">
    <property type="entry name" value="DNA REPAIR PROTEIN RECN"/>
    <property type="match status" value="1"/>
</dbReference>